<keyword evidence="4" id="KW-1185">Reference proteome</keyword>
<organism evidence="3 4">
    <name type="scientific">Plantactinospora sonchi</name>
    <dbReference type="NCBI Taxonomy" id="1544735"/>
    <lineage>
        <taxon>Bacteria</taxon>
        <taxon>Bacillati</taxon>
        <taxon>Actinomycetota</taxon>
        <taxon>Actinomycetes</taxon>
        <taxon>Micromonosporales</taxon>
        <taxon>Micromonosporaceae</taxon>
        <taxon>Plantactinospora</taxon>
    </lineage>
</organism>
<feature type="transmembrane region" description="Helical" evidence="2">
    <location>
        <begin position="115"/>
        <end position="132"/>
    </location>
</feature>
<feature type="compositionally biased region" description="Pro residues" evidence="1">
    <location>
        <begin position="12"/>
        <end position="28"/>
    </location>
</feature>
<feature type="region of interest" description="Disordered" evidence="1">
    <location>
        <begin position="1"/>
        <end position="77"/>
    </location>
</feature>
<evidence type="ECO:0000313" key="4">
    <source>
        <dbReference type="Proteomes" id="UP001332243"/>
    </source>
</evidence>
<keyword evidence="2" id="KW-0472">Membrane</keyword>
<dbReference type="InterPro" id="IPR017850">
    <property type="entry name" value="Alkaline_phosphatase_core_sf"/>
</dbReference>
<gene>
    <name evidence="3" type="ORF">V1633_24150</name>
</gene>
<keyword evidence="2" id="KW-0812">Transmembrane</keyword>
<evidence type="ECO:0000256" key="2">
    <source>
        <dbReference type="SAM" id="Phobius"/>
    </source>
</evidence>
<name>A0ABU7RYH8_9ACTN</name>
<reference evidence="3 4" key="1">
    <citation type="submission" date="2024-01" db="EMBL/GenBank/DDBJ databases">
        <title>Genome insights into Plantactinospora sonchi sp. nov.</title>
        <authorList>
            <person name="Wang L."/>
        </authorList>
    </citation>
    <scope>NUCLEOTIDE SEQUENCE [LARGE SCALE GENOMIC DNA]</scope>
    <source>
        <strain evidence="3 4">NEAU-QY2</strain>
    </source>
</reference>
<protein>
    <submittedName>
        <fullName evidence="3">Sulfatase</fullName>
    </submittedName>
</protein>
<feature type="transmembrane region" description="Helical" evidence="2">
    <location>
        <begin position="194"/>
        <end position="217"/>
    </location>
</feature>
<feature type="transmembrane region" description="Helical" evidence="2">
    <location>
        <begin position="229"/>
        <end position="252"/>
    </location>
</feature>
<evidence type="ECO:0000256" key="1">
    <source>
        <dbReference type="SAM" id="MobiDB-lite"/>
    </source>
</evidence>
<keyword evidence="2" id="KW-1133">Transmembrane helix</keyword>
<dbReference type="EMBL" id="JAZGQK010000021">
    <property type="protein sequence ID" value="MEE6261582.1"/>
    <property type="molecule type" value="Genomic_DNA"/>
</dbReference>
<dbReference type="Gene3D" id="3.40.720.10">
    <property type="entry name" value="Alkaline Phosphatase, subunit A"/>
    <property type="match status" value="1"/>
</dbReference>
<accession>A0ABU7RYH8</accession>
<sequence>MKAPTPADPVTNPTPPASTDGTPPPAPATSPKDALSTQPAPTAGPADPVTAEDTTPDRTTSGDPAPADDPPAPAAGWRRSARRVATWTLTALAGLLVFLALVVPNQPSRFTPGQFARIPVEAVLALALFLVLPGRARRVAAVLTGAGLGLLTILKFLDMGFYTAFDRQFDPLIDWMLLDDGVNFLTDAVGRAGAIGAVAGAVLLAVGLPVLMTLAMLRLARTVVRHRRLTSRAGLAVGAAWVVCAVLGAQVVPDLPVASKSAGGLAYHRVLQVHEGILDREKFAAETAVDAFQDTPGSELLTALRGKDVIIAFVESYGRDAVEEPEFAQVGAVLDDGTRRLAAAGYGTRSAFLTSPTAGGGSWLAHATLLSGAWADNQQRYQSLLATDRLTLNGAFRRAGWRTVTVMPGLTDPWPEADFFDNDRLYGAKDLGYRGPRFSFAPMPDQYTLAAFQQRERSDPEHAPVMAEIPLISSHSPWTPLPRLLGWNELGDGSVFRPMAKAGPSKDEVYRDPARVRTQYRLSIEYSVSTLISYVETYGDDDLVLIFLGDHQPAPVVTGEGASRDVPISIVARDRAVLDRISGWKWQDGLRPGAQAPVWRMNDFRDRFLTTFGR</sequence>
<feature type="transmembrane region" description="Helical" evidence="2">
    <location>
        <begin position="84"/>
        <end position="103"/>
    </location>
</feature>
<evidence type="ECO:0000313" key="3">
    <source>
        <dbReference type="EMBL" id="MEE6261582.1"/>
    </source>
</evidence>
<dbReference type="Proteomes" id="UP001332243">
    <property type="component" value="Unassembled WGS sequence"/>
</dbReference>
<comment type="caution">
    <text evidence="3">The sequence shown here is derived from an EMBL/GenBank/DDBJ whole genome shotgun (WGS) entry which is preliminary data.</text>
</comment>
<feature type="transmembrane region" description="Helical" evidence="2">
    <location>
        <begin position="139"/>
        <end position="157"/>
    </location>
</feature>
<dbReference type="SUPFAM" id="SSF53649">
    <property type="entry name" value="Alkaline phosphatase-like"/>
    <property type="match status" value="1"/>
</dbReference>
<proteinExistence type="predicted"/>